<evidence type="ECO:0000256" key="5">
    <source>
        <dbReference type="ARBA" id="ARBA00022691"/>
    </source>
</evidence>
<reference evidence="12 13" key="1">
    <citation type="submission" date="2021-02" db="EMBL/GenBank/DDBJ databases">
        <title>Activity-based single-cell genomes from oceanic crustal fluid captures similar information to metagenomic and metatranscriptomic surveys with orders of magnitude less sampling.</title>
        <authorList>
            <person name="D'Angelo T.S."/>
            <person name="Orcutt B.N."/>
        </authorList>
    </citation>
    <scope>NUCLEOTIDE SEQUENCE [LARGE SCALE GENOMIC DNA]</scope>
    <source>
        <strain evidence="12">AH-315-G07</strain>
    </source>
</reference>
<dbReference type="PANTHER" id="PTHR13932">
    <property type="entry name" value="COPROPORPHYRINIGEN III OXIDASE"/>
    <property type="match status" value="1"/>
</dbReference>
<dbReference type="SUPFAM" id="SSF102114">
    <property type="entry name" value="Radical SAM enzymes"/>
    <property type="match status" value="1"/>
</dbReference>
<comment type="caution">
    <text evidence="12">The sequence shown here is derived from an EMBL/GenBank/DDBJ whole genome shotgun (WGS) entry which is preliminary data.</text>
</comment>
<keyword evidence="4 10" id="KW-0349">Heme</keyword>
<organism evidence="12 13">
    <name type="scientific">Simkania negevensis</name>
    <dbReference type="NCBI Taxonomy" id="83561"/>
    <lineage>
        <taxon>Bacteria</taxon>
        <taxon>Pseudomonadati</taxon>
        <taxon>Chlamydiota</taxon>
        <taxon>Chlamydiia</taxon>
        <taxon>Parachlamydiales</taxon>
        <taxon>Simkaniaceae</taxon>
        <taxon>Simkania</taxon>
    </lineage>
</organism>
<comment type="similarity">
    <text evidence="2">Belongs to the anaerobic coproporphyrinogen-III oxidase family. HemW subfamily.</text>
</comment>
<proteinExistence type="inferred from homology"/>
<dbReference type="CDD" id="cd01335">
    <property type="entry name" value="Radical_SAM"/>
    <property type="match status" value="1"/>
</dbReference>
<evidence type="ECO:0000256" key="3">
    <source>
        <dbReference type="ARBA" id="ARBA00017228"/>
    </source>
</evidence>
<evidence type="ECO:0000256" key="10">
    <source>
        <dbReference type="RuleBase" id="RU364116"/>
    </source>
</evidence>
<dbReference type="InterPro" id="IPR006638">
    <property type="entry name" value="Elp3/MiaA/NifB-like_rSAM"/>
</dbReference>
<protein>
    <recommendedName>
        <fullName evidence="3 10">Heme chaperone HemW</fullName>
    </recommendedName>
</protein>
<dbReference type="InterPro" id="IPR010723">
    <property type="entry name" value="HemN_C"/>
</dbReference>
<keyword evidence="10" id="KW-0963">Cytoplasm</keyword>
<evidence type="ECO:0000256" key="4">
    <source>
        <dbReference type="ARBA" id="ARBA00022617"/>
    </source>
</evidence>
<dbReference type="PROSITE" id="PS51918">
    <property type="entry name" value="RADICAL_SAM"/>
    <property type="match status" value="1"/>
</dbReference>
<dbReference type="InterPro" id="IPR013785">
    <property type="entry name" value="Aldolase_TIM"/>
</dbReference>
<evidence type="ECO:0000256" key="8">
    <source>
        <dbReference type="ARBA" id="ARBA00023014"/>
    </source>
</evidence>
<keyword evidence="9 10" id="KW-0143">Chaperone</keyword>
<evidence type="ECO:0000313" key="12">
    <source>
        <dbReference type="EMBL" id="MBN4066887.1"/>
    </source>
</evidence>
<keyword evidence="5 10" id="KW-0949">S-adenosyl-L-methionine</keyword>
<dbReference type="PANTHER" id="PTHR13932:SF5">
    <property type="entry name" value="RADICAL S-ADENOSYL METHIONINE DOMAIN-CONTAINING PROTEIN 1, MITOCHONDRIAL"/>
    <property type="match status" value="1"/>
</dbReference>
<gene>
    <name evidence="12" type="primary">hemW</name>
    <name evidence="12" type="ORF">JYU14_02265</name>
</gene>
<dbReference type="SMART" id="SM00729">
    <property type="entry name" value="Elp3"/>
    <property type="match status" value="1"/>
</dbReference>
<feature type="non-terminal residue" evidence="12">
    <location>
        <position position="369"/>
    </location>
</feature>
<evidence type="ECO:0000256" key="1">
    <source>
        <dbReference type="ARBA" id="ARBA00001966"/>
    </source>
</evidence>
<keyword evidence="6 10" id="KW-0479">Metal-binding</keyword>
<sequence length="369" mass="41225">MSLFSLYIHLPFCTKKCPYCHFYVVPDKEILKTKLLDALLTECGCYQDLFMDRQLVSLYFGGGTPALFGASRIETTINGVIASCPKRKEPFETTLEVNPEDVTTEAIEAFCHAGVNRISIGVQSFDDLLLKGLGRTHSSADAEAAVLTASSAGIKNITIDLMYDLPNQTLKHWEASLRRAIALPIDQISLYNLTIEPHTAFYKKRKQLKRLSPNDKESLLMYKMAQELFIEAGLRQYDVSAFAKEGKESVHNTGYWQGRPFIGLGPSASSFWKGKRYSNIANINSYCDALKEGHSAVNFEEELGKEAALRERIAIALRLLEGVDLKSLEEEVGCELSEELWKTLHTLADQGVVELGEGRVRLTQKGVLF</sequence>
<name>A0ABS3AQ85_9BACT</name>
<evidence type="ECO:0000256" key="9">
    <source>
        <dbReference type="ARBA" id="ARBA00023186"/>
    </source>
</evidence>
<dbReference type="SFLD" id="SFLDF00288">
    <property type="entry name" value="HemN-like__clustered_with_nucl"/>
    <property type="match status" value="1"/>
</dbReference>
<dbReference type="Proteomes" id="UP000722121">
    <property type="component" value="Unassembled WGS sequence"/>
</dbReference>
<dbReference type="InterPro" id="IPR058240">
    <property type="entry name" value="rSAM_sf"/>
</dbReference>
<evidence type="ECO:0000259" key="11">
    <source>
        <dbReference type="PROSITE" id="PS51918"/>
    </source>
</evidence>
<dbReference type="InterPro" id="IPR004559">
    <property type="entry name" value="HemW-like"/>
</dbReference>
<dbReference type="Pfam" id="PF04055">
    <property type="entry name" value="Radical_SAM"/>
    <property type="match status" value="1"/>
</dbReference>
<comment type="function">
    <text evidence="10">Probably acts as a heme chaperone, transferring heme to an unknown acceptor. Binds one molecule of heme per monomer, possibly covalently. Binds 1 [4Fe-4S] cluster. The cluster is coordinated with 3 cysteines and an exchangeable S-adenosyl-L-methionine.</text>
</comment>
<keyword evidence="7 10" id="KW-0408">Iron</keyword>
<accession>A0ABS3AQ85</accession>
<dbReference type="Pfam" id="PF06969">
    <property type="entry name" value="HemN_C"/>
    <property type="match status" value="1"/>
</dbReference>
<keyword evidence="10" id="KW-0004">4Fe-4S</keyword>
<dbReference type="SFLD" id="SFLDG01082">
    <property type="entry name" value="B12-binding_domain_containing"/>
    <property type="match status" value="1"/>
</dbReference>
<dbReference type="EMBL" id="JAFITR010000035">
    <property type="protein sequence ID" value="MBN4066887.1"/>
    <property type="molecule type" value="Genomic_DNA"/>
</dbReference>
<evidence type="ECO:0000256" key="7">
    <source>
        <dbReference type="ARBA" id="ARBA00023004"/>
    </source>
</evidence>
<keyword evidence="8 10" id="KW-0411">Iron-sulfur</keyword>
<dbReference type="SFLD" id="SFLDG01065">
    <property type="entry name" value="anaerobic_coproporphyrinogen-I"/>
    <property type="match status" value="1"/>
</dbReference>
<evidence type="ECO:0000256" key="2">
    <source>
        <dbReference type="ARBA" id="ARBA00006100"/>
    </source>
</evidence>
<dbReference type="SFLD" id="SFLDS00029">
    <property type="entry name" value="Radical_SAM"/>
    <property type="match status" value="1"/>
</dbReference>
<comment type="subcellular location">
    <subcellularLocation>
        <location evidence="10">Cytoplasm</location>
    </subcellularLocation>
</comment>
<dbReference type="Gene3D" id="3.20.20.70">
    <property type="entry name" value="Aldolase class I"/>
    <property type="match status" value="1"/>
</dbReference>
<dbReference type="InterPro" id="IPR007197">
    <property type="entry name" value="rSAM"/>
</dbReference>
<dbReference type="InterPro" id="IPR034505">
    <property type="entry name" value="Coproporphyrinogen-III_oxidase"/>
</dbReference>
<comment type="cofactor">
    <cofactor evidence="1">
        <name>[4Fe-4S] cluster</name>
        <dbReference type="ChEBI" id="CHEBI:49883"/>
    </cofactor>
</comment>
<dbReference type="SFLD" id="SFLDF00562">
    <property type="entry name" value="HemN-like__clustered_with_heat"/>
    <property type="match status" value="1"/>
</dbReference>
<evidence type="ECO:0000256" key="6">
    <source>
        <dbReference type="ARBA" id="ARBA00022723"/>
    </source>
</evidence>
<dbReference type="NCBIfam" id="TIGR00539">
    <property type="entry name" value="hemN_rel"/>
    <property type="match status" value="1"/>
</dbReference>
<feature type="domain" description="Radical SAM core" evidence="11">
    <location>
        <begin position="1"/>
        <end position="235"/>
    </location>
</feature>
<evidence type="ECO:0000313" key="13">
    <source>
        <dbReference type="Proteomes" id="UP000722121"/>
    </source>
</evidence>
<keyword evidence="13" id="KW-1185">Reference proteome</keyword>